<evidence type="ECO:0000313" key="2">
    <source>
        <dbReference type="EMBL" id="AWH60764.1"/>
    </source>
</evidence>
<evidence type="ECO:0000259" key="1">
    <source>
        <dbReference type="Pfam" id="PF01610"/>
    </source>
</evidence>
<geneLocation type="plasmid" evidence="2">
    <name>pTBCZNDM03</name>
</geneLocation>
<protein>
    <submittedName>
        <fullName evidence="2">ISL3-like element ISKox3 family transposase</fullName>
    </submittedName>
</protein>
<accession>A0A2S1PQR9</accession>
<proteinExistence type="predicted"/>
<name>A0A2S1PQR9_ECOLX</name>
<feature type="domain" description="Transposase IS204/IS1001/IS1096/IS1165 DDE" evidence="1">
    <location>
        <begin position="1"/>
        <end position="112"/>
    </location>
</feature>
<dbReference type="InterPro" id="IPR002560">
    <property type="entry name" value="Transposase_DDE"/>
</dbReference>
<dbReference type="PANTHER" id="PTHR33498">
    <property type="entry name" value="TRANSPOSASE FOR INSERTION SEQUENCE ELEMENT IS1557"/>
    <property type="match status" value="1"/>
</dbReference>
<keyword evidence="2" id="KW-0614">Plasmid</keyword>
<dbReference type="PANTHER" id="PTHR33498:SF1">
    <property type="entry name" value="TRANSPOSASE FOR INSERTION SEQUENCE ELEMENT IS1557"/>
    <property type="match status" value="1"/>
</dbReference>
<reference evidence="2" key="1">
    <citation type="submission" date="2018-03" db="EMBL/GenBank/DDBJ databases">
        <title>Characterization of a Escherichia Coli isolate carrying NDM-1-encoding plasmid found in Changzhou,China.</title>
        <authorList>
            <person name="Tu B."/>
        </authorList>
    </citation>
    <scope>NUCLEOTIDE SEQUENCE</scope>
    <source>
        <strain evidence="2">CZEC1507017</strain>
        <plasmid evidence="2">pTBCZNDM03</plasmid>
    </source>
</reference>
<organism evidence="2">
    <name type="scientific">Escherichia coli</name>
    <dbReference type="NCBI Taxonomy" id="562"/>
    <lineage>
        <taxon>Bacteria</taxon>
        <taxon>Pseudomonadati</taxon>
        <taxon>Pseudomonadota</taxon>
        <taxon>Gammaproteobacteria</taxon>
        <taxon>Enterobacterales</taxon>
        <taxon>Enterobacteriaceae</taxon>
        <taxon>Escherichia</taxon>
    </lineage>
</organism>
<sequence>MTESRQEKLMWLRAQMKLTSQCWALKELAKDIWNRPWSEERRSDWQRWLALAANSDVPMMKNAAKTIGKRLYGILNAMRHSVSNGNAEALNSKIRLLRIKARGYRNRERFKLGVMFHYGKLNMAF</sequence>
<dbReference type="Pfam" id="PF01610">
    <property type="entry name" value="DDE_Tnp_ISL3"/>
    <property type="match status" value="1"/>
</dbReference>
<dbReference type="EMBL" id="MH143074">
    <property type="protein sequence ID" value="AWH60764.1"/>
    <property type="molecule type" value="Genomic_DNA"/>
</dbReference>
<dbReference type="AlphaFoldDB" id="A0A2S1PQR9"/>
<dbReference type="InterPro" id="IPR047951">
    <property type="entry name" value="Transpos_ISL3"/>
</dbReference>